<feature type="region of interest" description="Disordered" evidence="1">
    <location>
        <begin position="177"/>
        <end position="201"/>
    </location>
</feature>
<proteinExistence type="predicted"/>
<sequence>MIAYEQLYHLDLDGIQSAIDSWNECIRRYDAMDEAYDKQVVKEFDKAGWTSLDGTDLYARTQVVMANQEFSDAVTEAKGIRAVLQDAYDELRKYKSDLHQLTEDAKKDNITISATGAVSLTQPDPDGDKPIAPGAPGHLIPDAPSTNSVKIEFWEGRIAVVLAAADNADISASHALRRNTGKGGDEGFNDKTVKSVDQDESQRASKLLKKYEKGEKLSPAELDELDRLMSHNQKDPEFSRMLLDDLGPETTLRLAQDLEASSGSGDDRQKYSTIQNSLANSIGAANENKEFSDKWRADMRELGTRRPEGDAAGPYGYQTLTELLKHGDQGQYPPHMTMGLTDDIIEAEKDDPEIWDESQNIERGDDPEAMEIVDPVDNMLGIMSQDPDTATRYLDPEADGDKNRLWYLHEDRHWPDVQVTESVSGRGGPTDGAVLEEYDQDATNSRTGFGRVLEAATTGARPGEERIDYKGHTEAQARVMQDTITYLDTDVDEDGKVTGRAKGDSIPENMQKPLARALSDYTADTHDIIAGSKDEYDDERGRNTILGSGDDAHIANREGSVIRALRGVSDDPEAFTQIREAERVYAVDQMDRAPRDPGGNNENWNVPARDAANVLGAYNAIGSDTYLDQRDEKKQWADDVAKARYHQGGLPLTALPYVGDGAQRMLDQDTYDWSKDVKAEADLRGKSGSEEERAKGSAGTKSLIDTWVADRNRQGANISDNTERDLKQEAELSYLAHRGSALASLRGEY</sequence>
<protein>
    <recommendedName>
        <fullName evidence="4">AG2 protein</fullName>
    </recommendedName>
</protein>
<keyword evidence="3" id="KW-1185">Reference proteome</keyword>
<dbReference type="EMBL" id="JBIAWJ010000003">
    <property type="protein sequence ID" value="MFF4521538.1"/>
    <property type="molecule type" value="Genomic_DNA"/>
</dbReference>
<feature type="region of interest" description="Disordered" evidence="1">
    <location>
        <begin position="682"/>
        <end position="701"/>
    </location>
</feature>
<feature type="compositionally biased region" description="Basic and acidic residues" evidence="1">
    <location>
        <begin position="183"/>
        <end position="201"/>
    </location>
</feature>
<evidence type="ECO:0000313" key="2">
    <source>
        <dbReference type="EMBL" id="MFF4521538.1"/>
    </source>
</evidence>
<dbReference type="Proteomes" id="UP001602058">
    <property type="component" value="Unassembled WGS sequence"/>
</dbReference>
<feature type="region of interest" description="Disordered" evidence="1">
    <location>
        <begin position="117"/>
        <end position="143"/>
    </location>
</feature>
<comment type="caution">
    <text evidence="2">The sequence shown here is derived from an EMBL/GenBank/DDBJ whole genome shotgun (WGS) entry which is preliminary data.</text>
</comment>
<gene>
    <name evidence="2" type="ORF">ACFY1D_08835</name>
</gene>
<dbReference type="RefSeq" id="WP_387884917.1">
    <property type="nucleotide sequence ID" value="NZ_JBIAWJ010000003.1"/>
</dbReference>
<name>A0ABW6UHP3_9ACTN</name>
<accession>A0ABW6UHP3</accession>
<evidence type="ECO:0000313" key="3">
    <source>
        <dbReference type="Proteomes" id="UP001602058"/>
    </source>
</evidence>
<organism evidence="2 3">
    <name type="scientific">Streptomyces bluensis</name>
    <dbReference type="NCBI Taxonomy" id="33897"/>
    <lineage>
        <taxon>Bacteria</taxon>
        <taxon>Bacillati</taxon>
        <taxon>Actinomycetota</taxon>
        <taxon>Actinomycetes</taxon>
        <taxon>Kitasatosporales</taxon>
        <taxon>Streptomycetaceae</taxon>
        <taxon>Streptomyces</taxon>
    </lineage>
</organism>
<reference evidence="2 3" key="1">
    <citation type="submission" date="2024-10" db="EMBL/GenBank/DDBJ databases">
        <title>The Natural Products Discovery Center: Release of the First 8490 Sequenced Strains for Exploring Actinobacteria Biosynthetic Diversity.</title>
        <authorList>
            <person name="Kalkreuter E."/>
            <person name="Kautsar S.A."/>
            <person name="Yang D."/>
            <person name="Bader C.D."/>
            <person name="Teijaro C.N."/>
            <person name="Fluegel L."/>
            <person name="Davis C.M."/>
            <person name="Simpson J.R."/>
            <person name="Lauterbach L."/>
            <person name="Steele A.D."/>
            <person name="Gui C."/>
            <person name="Meng S."/>
            <person name="Li G."/>
            <person name="Viehrig K."/>
            <person name="Ye F."/>
            <person name="Su P."/>
            <person name="Kiefer A.F."/>
            <person name="Nichols A."/>
            <person name="Cepeda A.J."/>
            <person name="Yan W."/>
            <person name="Fan B."/>
            <person name="Jiang Y."/>
            <person name="Adhikari A."/>
            <person name="Zheng C.-J."/>
            <person name="Schuster L."/>
            <person name="Cowan T.M."/>
            <person name="Smanski M.J."/>
            <person name="Chevrette M.G."/>
            <person name="De Carvalho L.P.S."/>
            <person name="Shen B."/>
        </authorList>
    </citation>
    <scope>NUCLEOTIDE SEQUENCE [LARGE SCALE GENOMIC DNA]</scope>
    <source>
        <strain evidence="2 3">NPDC001390</strain>
    </source>
</reference>
<feature type="compositionally biased region" description="Basic and acidic residues" evidence="1">
    <location>
        <begin position="682"/>
        <end position="695"/>
    </location>
</feature>
<evidence type="ECO:0008006" key="4">
    <source>
        <dbReference type="Google" id="ProtNLM"/>
    </source>
</evidence>
<evidence type="ECO:0000256" key="1">
    <source>
        <dbReference type="SAM" id="MobiDB-lite"/>
    </source>
</evidence>